<reference evidence="1 2" key="2">
    <citation type="journal article" date="2017" name="Front. Plant Sci.">
        <title>Gene Classification and Mining of Molecular Markers Useful in Red Clover (Trifolium pratense) Breeding.</title>
        <authorList>
            <person name="Istvanek J."/>
            <person name="Dluhosova J."/>
            <person name="Dluhos P."/>
            <person name="Patkova L."/>
            <person name="Nedelnik J."/>
            <person name="Repkova J."/>
        </authorList>
    </citation>
    <scope>NUCLEOTIDE SEQUENCE [LARGE SCALE GENOMIC DNA]</scope>
    <source>
        <strain evidence="2">cv. Tatra</strain>
        <tissue evidence="1">Young leaves</tissue>
    </source>
</reference>
<comment type="caution">
    <text evidence="1">The sequence shown here is derived from an EMBL/GenBank/DDBJ whole genome shotgun (WGS) entry which is preliminary data.</text>
</comment>
<reference evidence="1 2" key="1">
    <citation type="journal article" date="2014" name="Am. J. Bot.">
        <title>Genome assembly and annotation for red clover (Trifolium pratense; Fabaceae).</title>
        <authorList>
            <person name="Istvanek J."/>
            <person name="Jaros M."/>
            <person name="Krenek A."/>
            <person name="Repkova J."/>
        </authorList>
    </citation>
    <scope>NUCLEOTIDE SEQUENCE [LARGE SCALE GENOMIC DNA]</scope>
    <source>
        <strain evidence="2">cv. Tatra</strain>
        <tissue evidence="1">Young leaves</tissue>
    </source>
</reference>
<feature type="non-terminal residue" evidence="1">
    <location>
        <position position="1"/>
    </location>
</feature>
<evidence type="ECO:0000313" key="1">
    <source>
        <dbReference type="EMBL" id="PNX71831.1"/>
    </source>
</evidence>
<organism evidence="1 2">
    <name type="scientific">Trifolium pratense</name>
    <name type="common">Red clover</name>
    <dbReference type="NCBI Taxonomy" id="57577"/>
    <lineage>
        <taxon>Eukaryota</taxon>
        <taxon>Viridiplantae</taxon>
        <taxon>Streptophyta</taxon>
        <taxon>Embryophyta</taxon>
        <taxon>Tracheophyta</taxon>
        <taxon>Spermatophyta</taxon>
        <taxon>Magnoliopsida</taxon>
        <taxon>eudicotyledons</taxon>
        <taxon>Gunneridae</taxon>
        <taxon>Pentapetalae</taxon>
        <taxon>rosids</taxon>
        <taxon>fabids</taxon>
        <taxon>Fabales</taxon>
        <taxon>Fabaceae</taxon>
        <taxon>Papilionoideae</taxon>
        <taxon>50 kb inversion clade</taxon>
        <taxon>NPAAA clade</taxon>
        <taxon>Hologalegina</taxon>
        <taxon>IRL clade</taxon>
        <taxon>Trifolieae</taxon>
        <taxon>Trifolium</taxon>
    </lineage>
</organism>
<gene>
    <name evidence="1" type="ORF">L195_g027717</name>
</gene>
<sequence length="29" mass="3365">RRPRDMTVGMTSVHDMSAHQMVLQLHKCV</sequence>
<evidence type="ECO:0000313" key="2">
    <source>
        <dbReference type="Proteomes" id="UP000236291"/>
    </source>
</evidence>
<accession>A0A2K3KZW9</accession>
<dbReference type="AlphaFoldDB" id="A0A2K3KZW9"/>
<dbReference type="EMBL" id="ASHM01023842">
    <property type="protein sequence ID" value="PNX71831.1"/>
    <property type="molecule type" value="Genomic_DNA"/>
</dbReference>
<protein>
    <submittedName>
        <fullName evidence="1">Uncharacterized protein</fullName>
    </submittedName>
</protein>
<name>A0A2K3KZW9_TRIPR</name>
<dbReference type="Proteomes" id="UP000236291">
    <property type="component" value="Unassembled WGS sequence"/>
</dbReference>
<proteinExistence type="predicted"/>